<accession>A0A060SWP6</accession>
<name>A0A060SWP6_PYCCI</name>
<evidence type="ECO:0000313" key="2">
    <source>
        <dbReference type="EMBL" id="CDO76918.1"/>
    </source>
</evidence>
<keyword evidence="3" id="KW-1185">Reference proteome</keyword>
<dbReference type="AlphaFoldDB" id="A0A060SWP6"/>
<gene>
    <name evidence="2" type="ORF">BN946_scf184893.g1</name>
</gene>
<evidence type="ECO:0000313" key="3">
    <source>
        <dbReference type="Proteomes" id="UP000029665"/>
    </source>
</evidence>
<proteinExistence type="predicted"/>
<organism evidence="2 3">
    <name type="scientific">Pycnoporus cinnabarinus</name>
    <name type="common">Cinnabar-red polypore</name>
    <name type="synonym">Trametes cinnabarina</name>
    <dbReference type="NCBI Taxonomy" id="5643"/>
    <lineage>
        <taxon>Eukaryota</taxon>
        <taxon>Fungi</taxon>
        <taxon>Dikarya</taxon>
        <taxon>Basidiomycota</taxon>
        <taxon>Agaricomycotina</taxon>
        <taxon>Agaricomycetes</taxon>
        <taxon>Polyporales</taxon>
        <taxon>Polyporaceae</taxon>
        <taxon>Trametes</taxon>
    </lineage>
</organism>
<comment type="caution">
    <text evidence="2">The sequence shown here is derived from an EMBL/GenBank/DDBJ whole genome shotgun (WGS) entry which is preliminary data.</text>
</comment>
<sequence>MQAPAQAPAPAPAPALLPTLAQWLSLQTWEDTDEKQGANTSQKSPSMKEEHQYQFFNRVERKANLPFLTEHQGWVDNLLARTDTSELEGVISKAWDALNGGIPPAADNVYPPTIRNAQFKQRTIISGWGGAHKGIKFDIAAIFQTTMSNEVDPEDTVYLLVEVKTESAIRAKLQGLEARIQNSVMPHTHDLSTLTPADKVLVQAVQAELFIHSPLYRYPEPGQPAFTPLYAMRVMASAFYHRAWVMRTQGQRAPTIAPTPTHGWVAMPAVLTSLKRTLSSVWDELRLATCRSLRVQYDNGRVVVYDRSEPALTGHAVCWPLFPLLQWIGYRIFGAVTICVSESLDSGDLMFAWHGTVGAISVVVKTDVWHIDDATEHEVAKEWECLAMALPRNARVASALPIPAYYGLFVGERASIIVMSDCGEPINDFPDQLESLREAQTEALAAMESAGIEVHDMAERNTVFDGTTVRIIDFV</sequence>
<evidence type="ECO:0000256" key="1">
    <source>
        <dbReference type="SAM" id="MobiDB-lite"/>
    </source>
</evidence>
<dbReference type="HOGENOM" id="CLU_575082_0_0_1"/>
<feature type="region of interest" description="Disordered" evidence="1">
    <location>
        <begin position="31"/>
        <end position="50"/>
    </location>
</feature>
<dbReference type="OrthoDB" id="2758508at2759"/>
<reference evidence="2" key="1">
    <citation type="submission" date="2014-01" db="EMBL/GenBank/DDBJ databases">
        <title>The genome of the white-rot fungus Pycnoporus cinnabarinus: a basidiomycete model with a versatile arsenal for lignocellulosic biomass breakdown.</title>
        <authorList>
            <person name="Levasseur A."/>
            <person name="Lomascolo A."/>
            <person name="Ruiz-Duenas F.J."/>
            <person name="Uzan E."/>
            <person name="Piumi F."/>
            <person name="Kues U."/>
            <person name="Ram A.F.J."/>
            <person name="Murat C."/>
            <person name="Haon M."/>
            <person name="Benoit I."/>
            <person name="Arfi Y."/>
            <person name="Chevret D."/>
            <person name="Drula E."/>
            <person name="Kwon M.J."/>
            <person name="Gouret P."/>
            <person name="Lesage-Meessen L."/>
            <person name="Lombard V."/>
            <person name="Mariette J."/>
            <person name="Noirot C."/>
            <person name="Park J."/>
            <person name="Patyshakuliyeva A."/>
            <person name="Wieneger R.A.B."/>
            <person name="Wosten H.A.B."/>
            <person name="Martin F."/>
            <person name="Coutinho P.M."/>
            <person name="de Vries R."/>
            <person name="Martinez A.T."/>
            <person name="Klopp C."/>
            <person name="Pontarotti P."/>
            <person name="Henrissat B."/>
            <person name="Record E."/>
        </authorList>
    </citation>
    <scope>NUCLEOTIDE SEQUENCE [LARGE SCALE GENOMIC DNA]</scope>
    <source>
        <strain evidence="2">BRFM137</strain>
    </source>
</reference>
<protein>
    <submittedName>
        <fullName evidence="2">Uncharacterized protein</fullName>
    </submittedName>
</protein>
<dbReference type="Proteomes" id="UP000029665">
    <property type="component" value="Unassembled WGS sequence"/>
</dbReference>
<dbReference type="EMBL" id="CCBP010000429">
    <property type="protein sequence ID" value="CDO76918.1"/>
    <property type="molecule type" value="Genomic_DNA"/>
</dbReference>